<feature type="chain" id="PRO_5035440026" description="Angiotensin-converting enzyme" evidence="15">
    <location>
        <begin position="19"/>
        <end position="638"/>
    </location>
</feature>
<dbReference type="GO" id="GO:0008241">
    <property type="term" value="F:peptidyl-dipeptidase activity"/>
    <property type="evidence" value="ECO:0007669"/>
    <property type="project" value="UniProtKB-EC"/>
</dbReference>
<dbReference type="Pfam" id="PF01401">
    <property type="entry name" value="Peptidase_M2"/>
    <property type="match status" value="1"/>
</dbReference>
<evidence type="ECO:0000256" key="12">
    <source>
        <dbReference type="PIRSR" id="PIRSR601548-8"/>
    </source>
</evidence>
<feature type="binding site" evidence="12">
    <location>
        <position position="434"/>
    </location>
    <ligand>
        <name>Zn(2+)</name>
        <dbReference type="ChEBI" id="CHEBI:29105"/>
        <label>2</label>
        <note>catalytic</note>
    </ligand>
</feature>
<feature type="disulfide bond" evidence="11 13">
    <location>
        <begin position="375"/>
        <end position="393"/>
    </location>
</feature>
<evidence type="ECO:0000313" key="16">
    <source>
        <dbReference type="EMBL" id="CAH1242048.1"/>
    </source>
</evidence>
<comment type="cofactor">
    <cofactor evidence="1">
        <name>chloride</name>
        <dbReference type="ChEBI" id="CHEBI:17996"/>
    </cofactor>
</comment>
<evidence type="ECO:0000256" key="1">
    <source>
        <dbReference type="ARBA" id="ARBA00001923"/>
    </source>
</evidence>
<feature type="binding site" evidence="10">
    <location>
        <position position="410"/>
    </location>
    <ligand>
        <name>Zn(2+)</name>
        <dbReference type="ChEBI" id="CHEBI:29105"/>
        <label>1</label>
        <note>catalytic</note>
    </ligand>
</feature>
<dbReference type="GO" id="GO:0005886">
    <property type="term" value="C:plasma membrane"/>
    <property type="evidence" value="ECO:0007669"/>
    <property type="project" value="TreeGrafter"/>
</dbReference>
<dbReference type="SUPFAM" id="SSF55486">
    <property type="entry name" value="Metalloproteases ('zincins'), catalytic domain"/>
    <property type="match status" value="1"/>
</dbReference>
<keyword evidence="10 14" id="KW-0862">Zinc</keyword>
<evidence type="ECO:0000256" key="3">
    <source>
        <dbReference type="ARBA" id="ARBA00022729"/>
    </source>
</evidence>
<evidence type="ECO:0000256" key="6">
    <source>
        <dbReference type="PIRSR" id="PIRSR601548-1"/>
    </source>
</evidence>
<dbReference type="GO" id="GO:0006508">
    <property type="term" value="P:proteolysis"/>
    <property type="evidence" value="ECO:0007669"/>
    <property type="project" value="UniProtKB-KW"/>
</dbReference>
<evidence type="ECO:0000256" key="7">
    <source>
        <dbReference type="PIRSR" id="PIRSR601548-10"/>
    </source>
</evidence>
<dbReference type="OrthoDB" id="10029630at2759"/>
<evidence type="ECO:0000256" key="2">
    <source>
        <dbReference type="ARBA" id="ARBA00008139"/>
    </source>
</evidence>
<feature type="binding site" evidence="10">
    <location>
        <position position="434"/>
    </location>
    <ligand>
        <name>Zn(2+)</name>
        <dbReference type="ChEBI" id="CHEBI:29105"/>
        <label>1</label>
        <note>catalytic</note>
    </ligand>
</feature>
<feature type="glycosylation site" description="N-linked (GlcNAc...) asparagine" evidence="7">
    <location>
        <position position="95"/>
    </location>
</feature>
<comment type="similarity">
    <text evidence="2 13 14">Belongs to the peptidase M2 family.</text>
</comment>
<dbReference type="GO" id="GO:0004180">
    <property type="term" value="F:carboxypeptidase activity"/>
    <property type="evidence" value="ECO:0007669"/>
    <property type="project" value="UniProtKB-KW"/>
</dbReference>
<gene>
    <name evidence="16" type="primary">ACE</name>
    <name evidence="16" type="ORF">BLAG_LOCUS5404</name>
</gene>
<dbReference type="GO" id="GO:0008237">
    <property type="term" value="F:metallopeptidase activity"/>
    <property type="evidence" value="ECO:0007669"/>
    <property type="project" value="UniProtKB-KW"/>
</dbReference>
<dbReference type="Gene3D" id="1.10.1370.30">
    <property type="match status" value="2"/>
</dbReference>
<keyword evidence="4 11" id="KW-1015">Disulfide bond</keyword>
<keyword evidence="3 15" id="KW-0732">Signal</keyword>
<evidence type="ECO:0000256" key="13">
    <source>
        <dbReference type="PROSITE-ProRule" id="PRU01355"/>
    </source>
</evidence>
<feature type="binding site" evidence="10">
    <location>
        <position position="406"/>
    </location>
    <ligand>
        <name>Zn(2+)</name>
        <dbReference type="ChEBI" id="CHEBI:29105"/>
        <label>1</label>
        <note>catalytic</note>
    </ligand>
</feature>
<dbReference type="AlphaFoldDB" id="A0A8J9YUK7"/>
<evidence type="ECO:0000256" key="15">
    <source>
        <dbReference type="SAM" id="SignalP"/>
    </source>
</evidence>
<keyword evidence="14" id="KW-0645">Protease</keyword>
<feature type="active site" description="Proton acceptor 2" evidence="8">
    <location>
        <position position="407"/>
    </location>
</feature>
<protein>
    <recommendedName>
        <fullName evidence="14">Angiotensin-converting enzyme</fullName>
        <ecNumber evidence="14">3.4.-.-</ecNumber>
    </recommendedName>
</protein>
<evidence type="ECO:0000256" key="10">
    <source>
        <dbReference type="PIRSR" id="PIRSR601548-3"/>
    </source>
</evidence>
<evidence type="ECO:0000256" key="11">
    <source>
        <dbReference type="PIRSR" id="PIRSR601548-4"/>
    </source>
</evidence>
<feature type="binding site" evidence="12">
    <location>
        <position position="410"/>
    </location>
    <ligand>
        <name>Zn(2+)</name>
        <dbReference type="ChEBI" id="CHEBI:29105"/>
        <label>2</label>
        <note>catalytic</note>
    </ligand>
</feature>
<dbReference type="PANTHER" id="PTHR10514">
    <property type="entry name" value="ANGIOTENSIN-CONVERTING ENZYME"/>
    <property type="match status" value="1"/>
</dbReference>
<comment type="cofactor">
    <cofactor evidence="14">
        <name>Zn(2+)</name>
        <dbReference type="ChEBI" id="CHEBI:29105"/>
    </cofactor>
    <text evidence="14">Binds 1 zinc ion per subunit.</text>
</comment>
<feature type="disulfide bond" evidence="11">
    <location>
        <begin position="561"/>
        <end position="574"/>
    </location>
</feature>
<dbReference type="InterPro" id="IPR001548">
    <property type="entry name" value="Peptidase_M2"/>
</dbReference>
<dbReference type="Proteomes" id="UP000838412">
    <property type="component" value="Chromosome 12"/>
</dbReference>
<feature type="signal peptide" evidence="15">
    <location>
        <begin position="1"/>
        <end position="18"/>
    </location>
</feature>
<proteinExistence type="inferred from homology"/>
<dbReference type="PANTHER" id="PTHR10514:SF27">
    <property type="entry name" value="ANGIOTENSIN-CONVERTING ENZYME"/>
    <property type="match status" value="1"/>
</dbReference>
<keyword evidence="14" id="KW-0121">Carboxypeptidase</keyword>
<keyword evidence="17" id="KW-1185">Reference proteome</keyword>
<evidence type="ECO:0000256" key="14">
    <source>
        <dbReference type="RuleBase" id="RU361144"/>
    </source>
</evidence>
<feature type="active site" description="Proton donor 1" evidence="6">
    <location>
        <position position="536"/>
    </location>
</feature>
<evidence type="ECO:0000256" key="5">
    <source>
        <dbReference type="ARBA" id="ARBA00023180"/>
    </source>
</evidence>
<evidence type="ECO:0000256" key="8">
    <source>
        <dbReference type="PIRSR" id="PIRSR601548-11"/>
    </source>
</evidence>
<feature type="glycosylation site" description="N-linked (GlcNAc...) asparagine; partial" evidence="7">
    <location>
        <position position="179"/>
    </location>
</feature>
<dbReference type="EMBL" id="OV696697">
    <property type="protein sequence ID" value="CAH1242048.1"/>
    <property type="molecule type" value="Genomic_DNA"/>
</dbReference>
<evidence type="ECO:0000313" key="17">
    <source>
        <dbReference type="Proteomes" id="UP000838412"/>
    </source>
</evidence>
<feature type="active site" description="Proton acceptor 1" evidence="6">
    <location>
        <position position="407"/>
    </location>
</feature>
<dbReference type="GO" id="GO:0046872">
    <property type="term" value="F:metal ion binding"/>
    <property type="evidence" value="ECO:0007669"/>
    <property type="project" value="UniProtKB-KW"/>
</dbReference>
<feature type="disulfide bond" evidence="11">
    <location>
        <begin position="173"/>
        <end position="182"/>
    </location>
</feature>
<dbReference type="PRINTS" id="PR00791">
    <property type="entry name" value="PEPDIPTASEA"/>
</dbReference>
<dbReference type="PROSITE" id="PS52011">
    <property type="entry name" value="PEPTIDASE_M2"/>
    <property type="match status" value="1"/>
</dbReference>
<keyword evidence="10 14" id="KW-0479">Metal-binding</keyword>
<keyword evidence="5 7" id="KW-0325">Glycoprotein</keyword>
<reference evidence="16" key="1">
    <citation type="submission" date="2022-01" db="EMBL/GenBank/DDBJ databases">
        <authorList>
            <person name="Braso-Vives M."/>
        </authorList>
    </citation>
    <scope>NUCLEOTIDE SEQUENCE</scope>
</reference>
<name>A0A8J9YUK7_BRALA</name>
<dbReference type="EC" id="3.4.-.-" evidence="14"/>
<feature type="binding site" evidence="9">
    <location>
        <position position="545"/>
    </location>
    <ligand>
        <name>chloride</name>
        <dbReference type="ChEBI" id="CHEBI:17996"/>
        <label>1</label>
    </ligand>
</feature>
<sequence>MTRSWILCLVFCVLVVETAKPASQLQRSTVTEGMVKVVNTFCCPRRLRCCIPDKRVAIDKSVDEIEARMWLRQYNAELRKRATSATEASWAHSTNMNPVTAAAAIQASSQLKEWRLKKRKETKRFTPAAYSEDLRRQFWLISLDGTPEDSNDLRQMSKLKNDIETLYSTGKTCRDENENEVCHPLEPDLERIFATSRDYNELQWAWLGFRDAVGPAMREKFARLVELKNSGAQEHGFGNYWELFEAPFEIENLLDVANDLWSQIRPLYIQLHAYVRRRLATFYGEDKVSTTGPIPAHLLGNIWAKWWGNIYSLVAPYPNQPDMNVTSVLLQKGYDPLRMFKTAEEFFTSIGLRKLPEVFWEKSMIVRPDDREVSCHPTSWDFHHHSDVRVKMCTEVNHEYLETVHHELGHIQYLLQYEDQPMLYRDGANPGFHEAVGDTIALSAMTPAHLRTVELLEDWPDTHESEINFLLRQALDKIPALAMGLMIDTWQSRGFSGKITADEYNREWWKLRLEYQGLSPPIQRTEEDFDAGSKFHIVYGFAMMRYFVSYIIQFQFHESLCREAGYLQGPLHKCDIYGSSEAGDRLREMLRMGQSQPWPEAMRAMTGQSKMATSAILEYFQPLMKWLREQNKKESLGW</sequence>
<feature type="binding site" evidence="12">
    <location>
        <position position="406"/>
    </location>
    <ligand>
        <name>Zn(2+)</name>
        <dbReference type="ChEBI" id="CHEBI:29105"/>
        <label>2</label>
        <note>catalytic</note>
    </ligand>
</feature>
<keyword evidence="14" id="KW-0378">Hydrolase</keyword>
<dbReference type="CDD" id="cd06461">
    <property type="entry name" value="M2_ACE"/>
    <property type="match status" value="1"/>
</dbReference>
<feature type="active site" description="Proton donor 2" evidence="8">
    <location>
        <position position="536"/>
    </location>
</feature>
<evidence type="ECO:0000256" key="9">
    <source>
        <dbReference type="PIRSR" id="PIRSR601548-2"/>
    </source>
</evidence>
<accession>A0A8J9YUK7</accession>
<organism evidence="16 17">
    <name type="scientific">Branchiostoma lanceolatum</name>
    <name type="common">Common lancelet</name>
    <name type="synonym">Amphioxus lanceolatum</name>
    <dbReference type="NCBI Taxonomy" id="7740"/>
    <lineage>
        <taxon>Eukaryota</taxon>
        <taxon>Metazoa</taxon>
        <taxon>Chordata</taxon>
        <taxon>Cephalochordata</taxon>
        <taxon>Leptocardii</taxon>
        <taxon>Amphioxiformes</taxon>
        <taxon>Branchiostomatidae</taxon>
        <taxon>Branchiostoma</taxon>
    </lineage>
</organism>
<keyword evidence="14" id="KW-0482">Metalloprotease</keyword>
<evidence type="ECO:0000256" key="4">
    <source>
        <dbReference type="ARBA" id="ARBA00023157"/>
    </source>
</evidence>
<comment type="caution">
    <text evidence="13">Lacks conserved residue(s) required for the propagation of feature annotation.</text>
</comment>